<dbReference type="EMBL" id="AM449385">
    <property type="protein sequence ID" value="CAN76541.1"/>
    <property type="molecule type" value="Genomic_DNA"/>
</dbReference>
<reference evidence="2" key="1">
    <citation type="journal article" date="2007" name="PLoS ONE">
        <title>The first genome sequence of an elite grapevine cultivar (Pinot noir Vitis vinifera L.): coping with a highly heterozygous genome.</title>
        <authorList>
            <person name="Velasco R."/>
            <person name="Zharkikh A."/>
            <person name="Troggio M."/>
            <person name="Cartwright D.A."/>
            <person name="Cestaro A."/>
            <person name="Pruss D."/>
            <person name="Pindo M."/>
            <person name="FitzGerald L.M."/>
            <person name="Vezzulli S."/>
            <person name="Reid J."/>
            <person name="Malacarne G."/>
            <person name="Iliev D."/>
            <person name="Coppola G."/>
            <person name="Wardell B."/>
            <person name="Micheletti D."/>
            <person name="Macalma T."/>
            <person name="Facci M."/>
            <person name="Mitchell J.T."/>
            <person name="Perazzolli M."/>
            <person name="Eldredge G."/>
            <person name="Gatto P."/>
            <person name="Oyzerski R."/>
            <person name="Moretto M."/>
            <person name="Gutin N."/>
            <person name="Stefanini M."/>
            <person name="Chen Y."/>
            <person name="Segala C."/>
            <person name="Davenport C."/>
            <person name="Dematte L."/>
            <person name="Mraz A."/>
            <person name="Battilana J."/>
            <person name="Stormo K."/>
            <person name="Costa F."/>
            <person name="Tao Q."/>
            <person name="Si-Ammour A."/>
            <person name="Harkins T."/>
            <person name="Lackey A."/>
            <person name="Perbost C."/>
            <person name="Taillon B."/>
            <person name="Stella A."/>
            <person name="Solovyev V."/>
            <person name="Fawcett J.A."/>
            <person name="Sterck L."/>
            <person name="Vandepoele K."/>
            <person name="Grando S.M."/>
            <person name="Toppo S."/>
            <person name="Moser C."/>
            <person name="Lanchbury J."/>
            <person name="Bogden R."/>
            <person name="Skolnick M."/>
            <person name="Sgaramella V."/>
            <person name="Bhatnagar S.K."/>
            <person name="Fontana P."/>
            <person name="Gutin A."/>
            <person name="Van de Peer Y."/>
            <person name="Salamini F."/>
            <person name="Viola R."/>
        </authorList>
    </citation>
    <scope>NUCLEOTIDE SEQUENCE</scope>
</reference>
<proteinExistence type="predicted"/>
<protein>
    <submittedName>
        <fullName evidence="2">Uncharacterized protein</fullName>
    </submittedName>
</protein>
<accession>A5B7J3</accession>
<feature type="region of interest" description="Disordered" evidence="1">
    <location>
        <begin position="1"/>
        <end position="64"/>
    </location>
</feature>
<name>A5B7J3_VITVI</name>
<evidence type="ECO:0000256" key="1">
    <source>
        <dbReference type="SAM" id="MobiDB-lite"/>
    </source>
</evidence>
<sequence length="82" mass="8935">MAPLVPDGPQDVAPEEDEIRAMEQDAPVLEVAPRTCSNQGRARKSRASHGASTSIGPTTQEMDPMTIVLQRLDSQDIQLHEI</sequence>
<dbReference type="AlphaFoldDB" id="A5B7J3"/>
<gene>
    <name evidence="2" type="ORF">VITISV_034655</name>
</gene>
<evidence type="ECO:0000313" key="2">
    <source>
        <dbReference type="EMBL" id="CAN76541.1"/>
    </source>
</evidence>
<feature type="compositionally biased region" description="Polar residues" evidence="1">
    <location>
        <begin position="50"/>
        <end position="61"/>
    </location>
</feature>
<organism evidence="2">
    <name type="scientific">Vitis vinifera</name>
    <name type="common">Grape</name>
    <dbReference type="NCBI Taxonomy" id="29760"/>
    <lineage>
        <taxon>Eukaryota</taxon>
        <taxon>Viridiplantae</taxon>
        <taxon>Streptophyta</taxon>
        <taxon>Embryophyta</taxon>
        <taxon>Tracheophyta</taxon>
        <taxon>Spermatophyta</taxon>
        <taxon>Magnoliopsida</taxon>
        <taxon>eudicotyledons</taxon>
        <taxon>Gunneridae</taxon>
        <taxon>Pentapetalae</taxon>
        <taxon>rosids</taxon>
        <taxon>Vitales</taxon>
        <taxon>Vitaceae</taxon>
        <taxon>Viteae</taxon>
        <taxon>Vitis</taxon>
    </lineage>
</organism>